<sequence length="74" mass="8150">MLAFVPDPAETRSQPRATRLISHSQVRTTNPTLNPGLILYPQGRSRTKGRSLAPKSTQCPGVDPYPKAKHQSQL</sequence>
<feature type="region of interest" description="Disordered" evidence="1">
    <location>
        <begin position="1"/>
        <end position="74"/>
    </location>
</feature>
<keyword evidence="2" id="KW-1185">Reference proteome</keyword>
<proteinExistence type="predicted"/>
<evidence type="ECO:0000313" key="2">
    <source>
        <dbReference type="Proteomes" id="UP000887540"/>
    </source>
</evidence>
<reference evidence="3" key="1">
    <citation type="submission" date="2022-11" db="UniProtKB">
        <authorList>
            <consortium name="WormBaseParasite"/>
        </authorList>
    </citation>
    <scope>IDENTIFICATION</scope>
</reference>
<name>A0A914DIC3_9BILA</name>
<evidence type="ECO:0000256" key="1">
    <source>
        <dbReference type="SAM" id="MobiDB-lite"/>
    </source>
</evidence>
<dbReference type="WBParaSite" id="ACRNAN_scaffold2831.g29777.t1">
    <property type="protein sequence ID" value="ACRNAN_scaffold2831.g29777.t1"/>
    <property type="gene ID" value="ACRNAN_scaffold2831.g29777"/>
</dbReference>
<accession>A0A914DIC3</accession>
<organism evidence="2 3">
    <name type="scientific">Acrobeloides nanus</name>
    <dbReference type="NCBI Taxonomy" id="290746"/>
    <lineage>
        <taxon>Eukaryota</taxon>
        <taxon>Metazoa</taxon>
        <taxon>Ecdysozoa</taxon>
        <taxon>Nematoda</taxon>
        <taxon>Chromadorea</taxon>
        <taxon>Rhabditida</taxon>
        <taxon>Tylenchina</taxon>
        <taxon>Cephalobomorpha</taxon>
        <taxon>Cephaloboidea</taxon>
        <taxon>Cephalobidae</taxon>
        <taxon>Acrobeloides</taxon>
    </lineage>
</organism>
<dbReference type="AlphaFoldDB" id="A0A914DIC3"/>
<feature type="compositionally biased region" description="Polar residues" evidence="1">
    <location>
        <begin position="11"/>
        <end position="33"/>
    </location>
</feature>
<evidence type="ECO:0000313" key="3">
    <source>
        <dbReference type="WBParaSite" id="ACRNAN_scaffold2831.g29777.t1"/>
    </source>
</evidence>
<dbReference type="Proteomes" id="UP000887540">
    <property type="component" value="Unplaced"/>
</dbReference>
<protein>
    <submittedName>
        <fullName evidence="3">Uncharacterized protein</fullName>
    </submittedName>
</protein>